<evidence type="ECO:0000313" key="1">
    <source>
        <dbReference type="EMBL" id="KAJ3667173.1"/>
    </source>
</evidence>
<reference evidence="1" key="1">
    <citation type="journal article" date="2023" name="G3 (Bethesda)">
        <title>Whole genome assemblies of Zophobas morio and Tenebrio molitor.</title>
        <authorList>
            <person name="Kaur S."/>
            <person name="Stinson S.A."/>
            <person name="diCenzo G.C."/>
        </authorList>
    </citation>
    <scope>NUCLEOTIDE SEQUENCE</scope>
    <source>
        <strain evidence="1">QUZm001</strain>
    </source>
</reference>
<proteinExistence type="predicted"/>
<evidence type="ECO:0000313" key="2">
    <source>
        <dbReference type="Proteomes" id="UP001168821"/>
    </source>
</evidence>
<comment type="caution">
    <text evidence="1">The sequence shown here is derived from an EMBL/GenBank/DDBJ whole genome shotgun (WGS) entry which is preliminary data.</text>
</comment>
<gene>
    <name evidence="1" type="ORF">Zmor_002573</name>
</gene>
<protein>
    <submittedName>
        <fullName evidence="1">Uncharacterized protein</fullName>
    </submittedName>
</protein>
<organism evidence="1 2">
    <name type="scientific">Zophobas morio</name>
    <dbReference type="NCBI Taxonomy" id="2755281"/>
    <lineage>
        <taxon>Eukaryota</taxon>
        <taxon>Metazoa</taxon>
        <taxon>Ecdysozoa</taxon>
        <taxon>Arthropoda</taxon>
        <taxon>Hexapoda</taxon>
        <taxon>Insecta</taxon>
        <taxon>Pterygota</taxon>
        <taxon>Neoptera</taxon>
        <taxon>Endopterygota</taxon>
        <taxon>Coleoptera</taxon>
        <taxon>Polyphaga</taxon>
        <taxon>Cucujiformia</taxon>
        <taxon>Tenebrionidae</taxon>
        <taxon>Zophobas</taxon>
    </lineage>
</organism>
<name>A0AA38J5L5_9CUCU</name>
<dbReference type="PROSITE" id="PS51257">
    <property type="entry name" value="PROKAR_LIPOPROTEIN"/>
    <property type="match status" value="1"/>
</dbReference>
<dbReference type="Proteomes" id="UP001168821">
    <property type="component" value="Unassembled WGS sequence"/>
</dbReference>
<keyword evidence="2" id="KW-1185">Reference proteome</keyword>
<sequence length="76" mass="8243">MHPKKEVKVDSGMRIWCRICEYPGQGMHGFGSCRSENLKQFTTSRLENGGIGVVESGAGARSGTVVVCAVRERSTI</sequence>
<dbReference type="AlphaFoldDB" id="A0AA38J5L5"/>
<dbReference type="EMBL" id="JALNTZ010000001">
    <property type="protein sequence ID" value="KAJ3667173.1"/>
    <property type="molecule type" value="Genomic_DNA"/>
</dbReference>
<accession>A0AA38J5L5</accession>